<organism evidence="10 11">
    <name type="scientific">Buchananella hordeovulneris</name>
    <dbReference type="NCBI Taxonomy" id="52770"/>
    <lineage>
        <taxon>Bacteria</taxon>
        <taxon>Bacillati</taxon>
        <taxon>Actinomycetota</taxon>
        <taxon>Actinomycetes</taxon>
        <taxon>Actinomycetales</taxon>
        <taxon>Actinomycetaceae</taxon>
        <taxon>Buchananella</taxon>
    </lineage>
</organism>
<dbReference type="Gene3D" id="3.90.1150.10">
    <property type="entry name" value="Aspartate Aminotransferase, domain 1"/>
    <property type="match status" value="1"/>
</dbReference>
<dbReference type="EMBL" id="MQVS01000003">
    <property type="protein sequence ID" value="OKL51984.1"/>
    <property type="molecule type" value="Genomic_DNA"/>
</dbReference>
<name>A0A1Q5PWJ0_9ACTO</name>
<dbReference type="Gene3D" id="3.40.640.10">
    <property type="entry name" value="Type I PLP-dependent aspartate aminotransferase-like (Major domain)"/>
    <property type="match status" value="1"/>
</dbReference>
<dbReference type="SUPFAM" id="SSF53383">
    <property type="entry name" value="PLP-dependent transferases"/>
    <property type="match status" value="1"/>
</dbReference>
<dbReference type="InterPro" id="IPR000192">
    <property type="entry name" value="Aminotrans_V_dom"/>
</dbReference>
<keyword evidence="11" id="KW-1185">Reference proteome</keyword>
<evidence type="ECO:0000313" key="10">
    <source>
        <dbReference type="EMBL" id="OKL51984.1"/>
    </source>
</evidence>
<dbReference type="RefSeq" id="WP_073823349.1">
    <property type="nucleotide sequence ID" value="NZ_MQVS01000003.1"/>
</dbReference>
<dbReference type="OrthoDB" id="9808002at2"/>
<dbReference type="InterPro" id="IPR015422">
    <property type="entry name" value="PyrdxlP-dep_Trfase_small"/>
</dbReference>
<evidence type="ECO:0000313" key="11">
    <source>
        <dbReference type="Proteomes" id="UP000185612"/>
    </source>
</evidence>
<evidence type="ECO:0000256" key="5">
    <source>
        <dbReference type="ARBA" id="ARBA00022898"/>
    </source>
</evidence>
<evidence type="ECO:0000259" key="9">
    <source>
        <dbReference type="Pfam" id="PF00266"/>
    </source>
</evidence>
<keyword evidence="4" id="KW-0479">Metal-binding</keyword>
<gene>
    <name evidence="10" type="ORF">BSZ40_03360</name>
</gene>
<protein>
    <recommendedName>
        <fullName evidence="9">Aminotransferase class V domain-containing protein</fullName>
    </recommendedName>
</protein>
<dbReference type="STRING" id="52770.BSZ40_03360"/>
<comment type="catalytic activity">
    <reaction evidence="8">
        <text>(sulfur carrier)-H + L-cysteine = (sulfur carrier)-SH + L-alanine</text>
        <dbReference type="Rhea" id="RHEA:43892"/>
        <dbReference type="Rhea" id="RHEA-COMP:14737"/>
        <dbReference type="Rhea" id="RHEA-COMP:14739"/>
        <dbReference type="ChEBI" id="CHEBI:29917"/>
        <dbReference type="ChEBI" id="CHEBI:35235"/>
        <dbReference type="ChEBI" id="CHEBI:57972"/>
        <dbReference type="ChEBI" id="CHEBI:64428"/>
        <dbReference type="EC" id="2.8.1.7"/>
    </reaction>
</comment>
<dbReference type="InterPro" id="IPR015421">
    <property type="entry name" value="PyrdxlP-dep_Trfase_major"/>
</dbReference>
<dbReference type="Pfam" id="PF00266">
    <property type="entry name" value="Aminotran_5"/>
    <property type="match status" value="2"/>
</dbReference>
<dbReference type="Gene3D" id="1.10.260.50">
    <property type="match status" value="1"/>
</dbReference>
<evidence type="ECO:0000256" key="8">
    <source>
        <dbReference type="ARBA" id="ARBA00050776"/>
    </source>
</evidence>
<dbReference type="Proteomes" id="UP000185612">
    <property type="component" value="Unassembled WGS sequence"/>
</dbReference>
<evidence type="ECO:0000256" key="3">
    <source>
        <dbReference type="ARBA" id="ARBA00022679"/>
    </source>
</evidence>
<evidence type="ECO:0000256" key="6">
    <source>
        <dbReference type="ARBA" id="ARBA00023004"/>
    </source>
</evidence>
<sequence length="405" mass="41076">MIYLDHAATSPPGGDALQAYTTELAHLAAQPGNSAALHAGGRAARGRLETARAQLARLLGAARRAVLFVSGATEGNLLAVAGRVAHWRAVGQPTIALCLTTDHPSLRGAVRALPGAHGLIEVERAGQPRAGWTQAVAAAAWRALGNDGPPPSLPELTSRFRLVVGFATVNNETGAYLDPAAAVAALRQAGVDWIHVDAAQAIGSQPVDCEATGIDSLTFSGHKLGTPPGCGALVTRRDALAPVYPGAGQEFGLRSGTVDVASARALSAAVAQALRDQAVNVAHWQQLAARLRQAATAEGWRPTLASSAPSSPHIVSLIIPGAPSEALLTALDMAGVAVSAGSACQAGVVGPSEVLLAMGHADADARCVVRVSFGPHSTAAEVETLITKLRAAAPAAARFGAGTRP</sequence>
<dbReference type="PANTHER" id="PTHR11601:SF34">
    <property type="entry name" value="CYSTEINE DESULFURASE"/>
    <property type="match status" value="1"/>
</dbReference>
<evidence type="ECO:0000256" key="1">
    <source>
        <dbReference type="ARBA" id="ARBA00001933"/>
    </source>
</evidence>
<evidence type="ECO:0000256" key="2">
    <source>
        <dbReference type="ARBA" id="ARBA00006490"/>
    </source>
</evidence>
<evidence type="ECO:0000256" key="7">
    <source>
        <dbReference type="ARBA" id="ARBA00023014"/>
    </source>
</evidence>
<keyword evidence="3" id="KW-0808">Transferase</keyword>
<dbReference type="InParanoid" id="A0A1Q5PWJ0"/>
<feature type="domain" description="Aminotransferase class V" evidence="9">
    <location>
        <begin position="2"/>
        <end position="107"/>
    </location>
</feature>
<keyword evidence="6" id="KW-0408">Iron</keyword>
<comment type="caution">
    <text evidence="10">The sequence shown here is derived from an EMBL/GenBank/DDBJ whole genome shotgun (WGS) entry which is preliminary data.</text>
</comment>
<dbReference type="AlphaFoldDB" id="A0A1Q5PWJ0"/>
<accession>A0A1Q5PWJ0</accession>
<comment type="similarity">
    <text evidence="2">Belongs to the class-V pyridoxal-phosphate-dependent aminotransferase family. NifS/IscS subfamily.</text>
</comment>
<keyword evidence="7" id="KW-0411">Iron-sulfur</keyword>
<dbReference type="PIRSF" id="PIRSF005572">
    <property type="entry name" value="NifS"/>
    <property type="match status" value="1"/>
</dbReference>
<reference evidence="11" key="1">
    <citation type="submission" date="2016-12" db="EMBL/GenBank/DDBJ databases">
        <authorList>
            <person name="Meng X."/>
        </authorList>
    </citation>
    <scope>NUCLEOTIDE SEQUENCE [LARGE SCALE GENOMIC DNA]</scope>
    <source>
        <strain evidence="11">DSM 20732</strain>
    </source>
</reference>
<dbReference type="GO" id="GO:0051536">
    <property type="term" value="F:iron-sulfur cluster binding"/>
    <property type="evidence" value="ECO:0007669"/>
    <property type="project" value="UniProtKB-KW"/>
</dbReference>
<dbReference type="GO" id="GO:0031071">
    <property type="term" value="F:cysteine desulfurase activity"/>
    <property type="evidence" value="ECO:0007669"/>
    <property type="project" value="UniProtKB-EC"/>
</dbReference>
<dbReference type="GO" id="GO:0046872">
    <property type="term" value="F:metal ion binding"/>
    <property type="evidence" value="ECO:0007669"/>
    <property type="project" value="UniProtKB-KW"/>
</dbReference>
<dbReference type="FunCoup" id="A0A1Q5PWJ0">
    <property type="interactions" value="304"/>
</dbReference>
<feature type="domain" description="Aminotransferase class V" evidence="9">
    <location>
        <begin position="163"/>
        <end position="385"/>
    </location>
</feature>
<dbReference type="InterPro" id="IPR016454">
    <property type="entry name" value="Cysteine_dSase"/>
</dbReference>
<dbReference type="PANTHER" id="PTHR11601">
    <property type="entry name" value="CYSTEINE DESULFURYLASE FAMILY MEMBER"/>
    <property type="match status" value="1"/>
</dbReference>
<keyword evidence="5" id="KW-0663">Pyridoxal phosphate</keyword>
<proteinExistence type="inferred from homology"/>
<dbReference type="InterPro" id="IPR015424">
    <property type="entry name" value="PyrdxlP-dep_Trfase"/>
</dbReference>
<comment type="cofactor">
    <cofactor evidence="1">
        <name>pyridoxal 5'-phosphate</name>
        <dbReference type="ChEBI" id="CHEBI:597326"/>
    </cofactor>
</comment>
<evidence type="ECO:0000256" key="4">
    <source>
        <dbReference type="ARBA" id="ARBA00022723"/>
    </source>
</evidence>